<keyword evidence="1" id="KW-0472">Membrane</keyword>
<dbReference type="InterPro" id="IPR006311">
    <property type="entry name" value="TAT_signal"/>
</dbReference>
<keyword evidence="1" id="KW-0812">Transmembrane</keyword>
<keyword evidence="3" id="KW-1185">Reference proteome</keyword>
<gene>
    <name evidence="2" type="ORF">DZF98_14410</name>
</gene>
<dbReference type="InterPro" id="IPR019546">
    <property type="entry name" value="TAT_signal_bac_arc"/>
</dbReference>
<accession>A0ABX9N2C1</accession>
<sequence>MTQDPTTPPSSSALSRRGFLITSGAAGALGVAGLGGALPAV</sequence>
<keyword evidence="1" id="KW-1133">Transmembrane helix</keyword>
<dbReference type="NCBIfam" id="TIGR01409">
    <property type="entry name" value="TAT_signal_seq"/>
    <property type="match status" value="1"/>
</dbReference>
<dbReference type="PROSITE" id="PS51318">
    <property type="entry name" value="TAT"/>
    <property type="match status" value="1"/>
</dbReference>
<dbReference type="EMBL" id="QWEE01000384">
    <property type="protein sequence ID" value="RII89308.1"/>
    <property type="molecule type" value="Genomic_DNA"/>
</dbReference>
<protein>
    <submittedName>
        <fullName evidence="2">Twin-arginine translocation signal domain-containing protein</fullName>
    </submittedName>
</protein>
<feature type="transmembrane region" description="Helical" evidence="1">
    <location>
        <begin position="20"/>
        <end position="40"/>
    </location>
</feature>
<feature type="non-terminal residue" evidence="2">
    <location>
        <position position="41"/>
    </location>
</feature>
<dbReference type="Proteomes" id="UP000265355">
    <property type="component" value="Unassembled WGS sequence"/>
</dbReference>
<reference evidence="2 3" key="1">
    <citation type="submission" date="2018-08" db="EMBL/GenBank/DDBJ databases">
        <title>Genome Sequence of Clavibacter michiganensis Subspecies type strains, and the Atypical Peach-Colored Strains Isolated from Tomato.</title>
        <authorList>
            <person name="Osdaghi E."/>
            <person name="Portier P."/>
            <person name="Briand M."/>
            <person name="Jacques M.-A."/>
        </authorList>
    </citation>
    <scope>NUCLEOTIDE SEQUENCE [LARGE SCALE GENOMIC DNA]</scope>
    <source>
        <strain evidence="2 3">CFBP 8216</strain>
    </source>
</reference>
<evidence type="ECO:0000313" key="3">
    <source>
        <dbReference type="Proteomes" id="UP000265355"/>
    </source>
</evidence>
<comment type="caution">
    <text evidence="2">The sequence shown here is derived from an EMBL/GenBank/DDBJ whole genome shotgun (WGS) entry which is preliminary data.</text>
</comment>
<proteinExistence type="predicted"/>
<organism evidence="2 3">
    <name type="scientific">Clavibacter californiensis</name>
    <dbReference type="NCBI Taxonomy" id="1401995"/>
    <lineage>
        <taxon>Bacteria</taxon>
        <taxon>Bacillati</taxon>
        <taxon>Actinomycetota</taxon>
        <taxon>Actinomycetes</taxon>
        <taxon>Micrococcales</taxon>
        <taxon>Microbacteriaceae</taxon>
        <taxon>Clavibacter</taxon>
    </lineage>
</organism>
<evidence type="ECO:0000313" key="2">
    <source>
        <dbReference type="EMBL" id="RII89308.1"/>
    </source>
</evidence>
<name>A0ABX9N2C1_9MICO</name>
<evidence type="ECO:0000256" key="1">
    <source>
        <dbReference type="SAM" id="Phobius"/>
    </source>
</evidence>